<protein>
    <submittedName>
        <fullName evidence="7">Unannotated protein</fullName>
    </submittedName>
</protein>
<reference evidence="7" key="1">
    <citation type="submission" date="2020-05" db="EMBL/GenBank/DDBJ databases">
        <authorList>
            <person name="Chiriac C."/>
            <person name="Salcher M."/>
            <person name="Ghai R."/>
            <person name="Kavagutti S V."/>
        </authorList>
    </citation>
    <scope>NUCLEOTIDE SEQUENCE</scope>
</reference>
<organism evidence="7">
    <name type="scientific">freshwater metagenome</name>
    <dbReference type="NCBI Taxonomy" id="449393"/>
    <lineage>
        <taxon>unclassified sequences</taxon>
        <taxon>metagenomes</taxon>
        <taxon>ecological metagenomes</taxon>
    </lineage>
</organism>
<dbReference type="CDD" id="cd02440">
    <property type="entry name" value="AdoMet_MTases"/>
    <property type="match status" value="1"/>
</dbReference>
<dbReference type="InterPro" id="IPR014816">
    <property type="entry name" value="tRNA_MeTrfase_Gcd14"/>
</dbReference>
<feature type="region of interest" description="Disordered" evidence="5">
    <location>
        <begin position="301"/>
        <end position="320"/>
    </location>
</feature>
<dbReference type="GO" id="GO:0030488">
    <property type="term" value="P:tRNA methylation"/>
    <property type="evidence" value="ECO:0007669"/>
    <property type="project" value="InterPro"/>
</dbReference>
<dbReference type="InterPro" id="IPR029063">
    <property type="entry name" value="SAM-dependent_MTases_sf"/>
</dbReference>
<dbReference type="PROSITE" id="PS51620">
    <property type="entry name" value="SAM_TRM61"/>
    <property type="match status" value="1"/>
</dbReference>
<accession>A0A6J6BGP6</accession>
<evidence type="ECO:0000313" key="8">
    <source>
        <dbReference type="EMBL" id="CAB4565017.1"/>
    </source>
</evidence>
<dbReference type="Gene3D" id="3.40.50.150">
    <property type="entry name" value="Vaccinia Virus protein VP39"/>
    <property type="match status" value="1"/>
</dbReference>
<dbReference type="FunFam" id="3.40.50.150:FF:000019">
    <property type="entry name" value="tRNA (adenine(58)-N(1))-methyltransferase TrmI"/>
    <property type="match status" value="1"/>
</dbReference>
<evidence type="ECO:0000256" key="3">
    <source>
        <dbReference type="ARBA" id="ARBA00022691"/>
    </source>
</evidence>
<dbReference type="PANTHER" id="PTHR12133">
    <property type="entry name" value="TRNA (ADENINE(58)-N(1))-METHYLTRANSFERASE"/>
    <property type="match status" value="1"/>
</dbReference>
<dbReference type="GO" id="GO:0031515">
    <property type="term" value="C:tRNA (m1A) methyltransferase complex"/>
    <property type="evidence" value="ECO:0007669"/>
    <property type="project" value="InterPro"/>
</dbReference>
<evidence type="ECO:0000313" key="7">
    <source>
        <dbReference type="EMBL" id="CAB4538161.1"/>
    </source>
</evidence>
<sequence>MSEIFAAGDKVQLTGPKGKMNSFTLEKGGRFGTHRGDIKHDEIIGKPSGSVFALPTGEQFLALKPLLSDYVLSMPRGAQIIYPKDAGQIIVEGDIFPGATVIEAGVGSGALSSYLLRAIGDKGKLFSFELRPEFAEIAQANVENFLNTKPKNWKITIGALQDELGNTLKPRSADRAVLDMLAPWQCIDAVAEALKPGGLIVVYVATASQLSRVAEQLKDSEMFTGPVAFETLVRPWHLEGLAVRPEHRMISHTGFLLTARKLADGSQLPDFRKRRVNKVEGSEEDTEQWFGLSERKVGEKKLRKTLRQVTNDSKKRKSKD</sequence>
<keyword evidence="4" id="KW-0819">tRNA processing</keyword>
<evidence type="ECO:0000256" key="5">
    <source>
        <dbReference type="SAM" id="MobiDB-lite"/>
    </source>
</evidence>
<evidence type="ECO:0000256" key="4">
    <source>
        <dbReference type="ARBA" id="ARBA00022694"/>
    </source>
</evidence>
<keyword evidence="2" id="KW-0808">Transferase</keyword>
<feature type="domain" description="tRNA (adenine(58)-N(1))-methyltransferase catalytic subunit TRM61 C-terminal" evidence="6">
    <location>
        <begin position="70"/>
        <end position="237"/>
    </location>
</feature>
<dbReference type="EMBL" id="CAEZST010000001">
    <property type="protein sequence ID" value="CAB4538161.1"/>
    <property type="molecule type" value="Genomic_DNA"/>
</dbReference>
<gene>
    <name evidence="7" type="ORF">UFOPK1503_00055</name>
    <name evidence="8" type="ORF">UFOPK1693_00291</name>
</gene>
<keyword evidence="3" id="KW-0949">S-adenosyl-L-methionine</keyword>
<dbReference type="Gene3D" id="3.10.330.20">
    <property type="match status" value="1"/>
</dbReference>
<dbReference type="GO" id="GO:0160107">
    <property type="term" value="F:tRNA (adenine(58)-N1)-methyltransferase activity"/>
    <property type="evidence" value="ECO:0007669"/>
    <property type="project" value="InterPro"/>
</dbReference>
<name>A0A6J6BGP6_9ZZZZ</name>
<proteinExistence type="predicted"/>
<keyword evidence="1" id="KW-0489">Methyltransferase</keyword>
<dbReference type="Pfam" id="PF14801">
    <property type="entry name" value="TrmI-like_N"/>
    <property type="match status" value="1"/>
</dbReference>
<dbReference type="PIRSF" id="PIRSF017269">
    <property type="entry name" value="GCD14"/>
    <property type="match status" value="1"/>
</dbReference>
<evidence type="ECO:0000256" key="1">
    <source>
        <dbReference type="ARBA" id="ARBA00022603"/>
    </source>
</evidence>
<dbReference type="InterPro" id="IPR049470">
    <property type="entry name" value="TRM61_C"/>
</dbReference>
<dbReference type="Pfam" id="PF08704">
    <property type="entry name" value="GCD14"/>
    <property type="match status" value="1"/>
</dbReference>
<dbReference type="SUPFAM" id="SSF53335">
    <property type="entry name" value="S-adenosyl-L-methionine-dependent methyltransferases"/>
    <property type="match status" value="1"/>
</dbReference>
<dbReference type="AlphaFoldDB" id="A0A6J6BGP6"/>
<dbReference type="EMBL" id="CAEZTO010000002">
    <property type="protein sequence ID" value="CAB4565017.1"/>
    <property type="molecule type" value="Genomic_DNA"/>
</dbReference>
<dbReference type="PANTHER" id="PTHR12133:SF1">
    <property type="entry name" value="TRNA (ADENINE(58)-N(1))-METHYLTRANSFERASE, MITOCHONDRIAL"/>
    <property type="match status" value="1"/>
</dbReference>
<evidence type="ECO:0000256" key="2">
    <source>
        <dbReference type="ARBA" id="ARBA00022679"/>
    </source>
</evidence>
<evidence type="ECO:0000259" key="6">
    <source>
        <dbReference type="Pfam" id="PF08704"/>
    </source>
</evidence>